<evidence type="ECO:0000313" key="9">
    <source>
        <dbReference type="Proteomes" id="UP001164187"/>
    </source>
</evidence>
<feature type="transmembrane region" description="Helical" evidence="6">
    <location>
        <begin position="217"/>
        <end position="234"/>
    </location>
</feature>
<feature type="transmembrane region" description="Helical" evidence="6">
    <location>
        <begin position="255"/>
        <end position="274"/>
    </location>
</feature>
<dbReference type="InterPro" id="IPR052159">
    <property type="entry name" value="Competence_DNA_uptake"/>
</dbReference>
<keyword evidence="5 6" id="KW-0472">Membrane</keyword>
<feature type="transmembrane region" description="Helical" evidence="6">
    <location>
        <begin position="403"/>
        <end position="422"/>
    </location>
</feature>
<organism evidence="8 9">
    <name type="scientific">Peptostreptococcus equinus</name>
    <dbReference type="NCBI Taxonomy" id="3003601"/>
    <lineage>
        <taxon>Bacteria</taxon>
        <taxon>Bacillati</taxon>
        <taxon>Bacillota</taxon>
        <taxon>Clostridia</taxon>
        <taxon>Peptostreptococcales</taxon>
        <taxon>Peptostreptococcaceae</taxon>
        <taxon>Peptostreptococcus</taxon>
    </lineage>
</organism>
<comment type="subcellular location">
    <subcellularLocation>
        <location evidence="1">Cell membrane</location>
        <topology evidence="1">Multi-pass membrane protein</topology>
    </subcellularLocation>
</comment>
<evidence type="ECO:0000259" key="7">
    <source>
        <dbReference type="Pfam" id="PF03772"/>
    </source>
</evidence>
<sequence>MRRFGVIFFICVILFNLEFYYDEYKKEKLYIENMDKKIYQGSFKNEKRATDHVELENIKIKNIIKKEESIQYISDNIIINDFKKKDTFRIGDIISLSGKKQDLDNLHIKKFNYGRYLKSQDFTESIILEYGQKESTSNYFEMIGKFKNEIIDINKIMFKQNSAILNSMLLADKSGLTQDEKYIFSDTGTSHIMAISGLHIGIIVGVLVAVFGSMNRFRNIFIIYTILFIYNQVIGGGPSTMRAILMCTGASISYYLKRDLDLVNLIFVLAGFLIAMNKYIIYNISFDLSYLSVLSIVVFKKYIKEYVYSNFLAISLSVSILTMPLVLYVFNSISLITILANAIVVPLLGVIIVLDIFTIITYKISFIISSLFSLTDNLLLNFLKKVLSILGADGFNNFNLTNVDIKLILIYYFYILMISIYLERKYIKLNIYENSQNLNL</sequence>
<dbReference type="PANTHER" id="PTHR30619:SF7">
    <property type="entry name" value="BETA-LACTAMASE DOMAIN PROTEIN"/>
    <property type="match status" value="1"/>
</dbReference>
<keyword evidence="3 6" id="KW-0812">Transmembrane</keyword>
<keyword evidence="9" id="KW-1185">Reference proteome</keyword>
<evidence type="ECO:0000256" key="4">
    <source>
        <dbReference type="ARBA" id="ARBA00022989"/>
    </source>
</evidence>
<evidence type="ECO:0000256" key="1">
    <source>
        <dbReference type="ARBA" id="ARBA00004651"/>
    </source>
</evidence>
<dbReference type="InterPro" id="IPR004477">
    <property type="entry name" value="ComEC_N"/>
</dbReference>
<keyword evidence="4 6" id="KW-1133">Transmembrane helix</keyword>
<gene>
    <name evidence="8" type="ORF">O0R46_06215</name>
</gene>
<evidence type="ECO:0000256" key="2">
    <source>
        <dbReference type="ARBA" id="ARBA00022475"/>
    </source>
</evidence>
<dbReference type="RefSeq" id="WP_269310863.1">
    <property type="nucleotide sequence ID" value="NZ_CP114052.1"/>
</dbReference>
<proteinExistence type="predicted"/>
<dbReference type="NCBIfam" id="TIGR00360">
    <property type="entry name" value="ComEC_N-term"/>
    <property type="match status" value="1"/>
</dbReference>
<accession>A0ABY7JLJ4</accession>
<feature type="transmembrane region" description="Helical" evidence="6">
    <location>
        <begin position="311"/>
        <end position="330"/>
    </location>
</feature>
<dbReference type="Pfam" id="PF03772">
    <property type="entry name" value="Competence"/>
    <property type="match status" value="1"/>
</dbReference>
<evidence type="ECO:0000256" key="3">
    <source>
        <dbReference type="ARBA" id="ARBA00022692"/>
    </source>
</evidence>
<feature type="domain" description="ComEC/Rec2-related protein" evidence="7">
    <location>
        <begin position="168"/>
        <end position="424"/>
    </location>
</feature>
<evidence type="ECO:0000256" key="6">
    <source>
        <dbReference type="SAM" id="Phobius"/>
    </source>
</evidence>
<evidence type="ECO:0000313" key="8">
    <source>
        <dbReference type="EMBL" id="WAW14202.1"/>
    </source>
</evidence>
<evidence type="ECO:0000256" key="5">
    <source>
        <dbReference type="ARBA" id="ARBA00023136"/>
    </source>
</evidence>
<protein>
    <submittedName>
        <fullName evidence="8">ComEC/Rec2 family competence protein</fullName>
    </submittedName>
</protein>
<name>A0ABY7JLJ4_9FIRM</name>
<feature type="transmembrane region" description="Helical" evidence="6">
    <location>
        <begin position="191"/>
        <end position="211"/>
    </location>
</feature>
<reference evidence="8" key="1">
    <citation type="submission" date="2022-12" db="EMBL/GenBank/DDBJ databases">
        <title>Peptostreptococcus.</title>
        <authorList>
            <person name="Lee S.H."/>
        </authorList>
    </citation>
    <scope>NUCLEOTIDE SEQUENCE</scope>
    <source>
        <strain evidence="8">CBA3647</strain>
    </source>
</reference>
<feature type="transmembrane region" description="Helical" evidence="6">
    <location>
        <begin position="336"/>
        <end position="357"/>
    </location>
</feature>
<feature type="transmembrane region" description="Helical" evidence="6">
    <location>
        <begin position="364"/>
        <end position="383"/>
    </location>
</feature>
<dbReference type="EMBL" id="CP114052">
    <property type="protein sequence ID" value="WAW14202.1"/>
    <property type="molecule type" value="Genomic_DNA"/>
</dbReference>
<keyword evidence="2" id="KW-1003">Cell membrane</keyword>
<dbReference type="Proteomes" id="UP001164187">
    <property type="component" value="Chromosome"/>
</dbReference>
<dbReference type="PANTHER" id="PTHR30619">
    <property type="entry name" value="DNA INTERNALIZATION/COMPETENCE PROTEIN COMEC/REC2"/>
    <property type="match status" value="1"/>
</dbReference>